<dbReference type="PRINTS" id="PR01498">
    <property type="entry name" value="SHAWCHANNEL"/>
</dbReference>
<dbReference type="InterPro" id="IPR003974">
    <property type="entry name" value="K_chnl_volt-dep_Kv3"/>
</dbReference>
<evidence type="ECO:0000256" key="9">
    <source>
        <dbReference type="ARBA" id="ARBA00023065"/>
    </source>
</evidence>
<gene>
    <name evidence="14" type="ORF">OXX778_LOCUS10213</name>
</gene>
<dbReference type="SMART" id="SM00225">
    <property type="entry name" value="BTB"/>
    <property type="match status" value="1"/>
</dbReference>
<dbReference type="PANTHER" id="PTHR11537:SF252">
    <property type="entry name" value="POTASSIUM VOLTAGE-GATED CHANNEL PROTEIN SHAW"/>
    <property type="match status" value="1"/>
</dbReference>
<dbReference type="OrthoDB" id="433309at2759"/>
<dbReference type="GO" id="GO:0051260">
    <property type="term" value="P:protein homooligomerization"/>
    <property type="evidence" value="ECO:0007669"/>
    <property type="project" value="InterPro"/>
</dbReference>
<feature type="transmembrane region" description="Helical" evidence="12">
    <location>
        <begin position="412"/>
        <end position="432"/>
    </location>
</feature>
<dbReference type="InterPro" id="IPR005821">
    <property type="entry name" value="Ion_trans_dom"/>
</dbReference>
<dbReference type="GO" id="GO:0042734">
    <property type="term" value="C:presynaptic membrane"/>
    <property type="evidence" value="ECO:0007669"/>
    <property type="project" value="TreeGrafter"/>
</dbReference>
<dbReference type="InterPro" id="IPR000210">
    <property type="entry name" value="BTB/POZ_dom"/>
</dbReference>
<keyword evidence="8 12" id="KW-1133">Transmembrane helix</keyword>
<organism evidence="14 15">
    <name type="scientific">Brachionus calyciflorus</name>
    <dbReference type="NCBI Taxonomy" id="104777"/>
    <lineage>
        <taxon>Eukaryota</taxon>
        <taxon>Metazoa</taxon>
        <taxon>Spiralia</taxon>
        <taxon>Gnathifera</taxon>
        <taxon>Rotifera</taxon>
        <taxon>Eurotatoria</taxon>
        <taxon>Monogononta</taxon>
        <taxon>Pseudotrocha</taxon>
        <taxon>Ploima</taxon>
        <taxon>Brachionidae</taxon>
        <taxon>Brachionus</taxon>
    </lineage>
</organism>
<feature type="transmembrane region" description="Helical" evidence="12">
    <location>
        <begin position="444"/>
        <end position="463"/>
    </location>
</feature>
<evidence type="ECO:0000259" key="13">
    <source>
        <dbReference type="SMART" id="SM00225"/>
    </source>
</evidence>
<keyword evidence="3" id="KW-0633">Potassium transport</keyword>
<feature type="transmembrane region" description="Helical" evidence="12">
    <location>
        <begin position="261"/>
        <end position="279"/>
    </location>
</feature>
<dbReference type="InterPro" id="IPR003131">
    <property type="entry name" value="T1-type_BTB"/>
</dbReference>
<evidence type="ECO:0000256" key="6">
    <source>
        <dbReference type="ARBA" id="ARBA00022882"/>
    </source>
</evidence>
<dbReference type="FunFam" id="3.30.710.10:FF:000020">
    <property type="entry name" value="Potassium voltage-gated channel protein Shaw"/>
    <property type="match status" value="1"/>
</dbReference>
<dbReference type="InterPro" id="IPR003968">
    <property type="entry name" value="K_chnl_volt-dep_Kv"/>
</dbReference>
<feature type="transmembrane region" description="Helical" evidence="12">
    <location>
        <begin position="373"/>
        <end position="392"/>
    </location>
</feature>
<keyword evidence="9" id="KW-0406">Ion transport</keyword>
<dbReference type="GO" id="GO:0005251">
    <property type="term" value="F:delayed rectifier potassium channel activity"/>
    <property type="evidence" value="ECO:0007669"/>
    <property type="project" value="TreeGrafter"/>
</dbReference>
<dbReference type="Pfam" id="PF02214">
    <property type="entry name" value="BTB_2"/>
    <property type="match status" value="1"/>
</dbReference>
<dbReference type="Gene3D" id="1.10.287.70">
    <property type="match status" value="1"/>
</dbReference>
<keyword evidence="7" id="KW-0630">Potassium</keyword>
<keyword evidence="10 12" id="KW-0472">Membrane</keyword>
<name>A0A813XV44_9BILA</name>
<evidence type="ECO:0000256" key="1">
    <source>
        <dbReference type="ARBA" id="ARBA00004141"/>
    </source>
</evidence>
<feature type="non-terminal residue" evidence="14">
    <location>
        <position position="1"/>
    </location>
</feature>
<keyword evidence="11" id="KW-0407">Ion channel</keyword>
<dbReference type="EMBL" id="CAJNOC010001593">
    <property type="protein sequence ID" value="CAF0876814.1"/>
    <property type="molecule type" value="Genomic_DNA"/>
</dbReference>
<dbReference type="GO" id="GO:0032809">
    <property type="term" value="C:neuronal cell body membrane"/>
    <property type="evidence" value="ECO:0007669"/>
    <property type="project" value="TreeGrafter"/>
</dbReference>
<proteinExistence type="predicted"/>
<reference evidence="14" key="1">
    <citation type="submission" date="2021-02" db="EMBL/GenBank/DDBJ databases">
        <authorList>
            <person name="Nowell W R."/>
        </authorList>
    </citation>
    <scope>NUCLEOTIDE SEQUENCE</scope>
    <source>
        <strain evidence="14">Ploen Becks lab</strain>
    </source>
</reference>
<dbReference type="GO" id="GO:0001508">
    <property type="term" value="P:action potential"/>
    <property type="evidence" value="ECO:0007669"/>
    <property type="project" value="TreeGrafter"/>
</dbReference>
<dbReference type="GO" id="GO:0043679">
    <property type="term" value="C:axon terminus"/>
    <property type="evidence" value="ECO:0007669"/>
    <property type="project" value="TreeGrafter"/>
</dbReference>
<dbReference type="InterPro" id="IPR027359">
    <property type="entry name" value="Volt_channel_dom_sf"/>
</dbReference>
<comment type="subcellular location">
    <subcellularLocation>
        <location evidence="1">Membrane</location>
        <topology evidence="1">Multi-pass membrane protein</topology>
    </subcellularLocation>
</comment>
<feature type="transmembrane region" description="Helical" evidence="12">
    <location>
        <begin position="312"/>
        <end position="332"/>
    </location>
</feature>
<dbReference type="Gene3D" id="3.30.710.10">
    <property type="entry name" value="Potassium Channel Kv1.1, Chain A"/>
    <property type="match status" value="1"/>
</dbReference>
<evidence type="ECO:0000256" key="3">
    <source>
        <dbReference type="ARBA" id="ARBA00022538"/>
    </source>
</evidence>
<dbReference type="Gene3D" id="1.20.120.350">
    <property type="entry name" value="Voltage-gated potassium channels. Chain C"/>
    <property type="match status" value="1"/>
</dbReference>
<dbReference type="GO" id="GO:0032590">
    <property type="term" value="C:dendrite membrane"/>
    <property type="evidence" value="ECO:0007669"/>
    <property type="project" value="TreeGrafter"/>
</dbReference>
<dbReference type="SUPFAM" id="SSF54695">
    <property type="entry name" value="POZ domain"/>
    <property type="match status" value="1"/>
</dbReference>
<sequence length="651" mass="75809">MSERIIIKKEKYSLDRIPFIDDSSEGQEQNKLIYNETDVHKRILEKSKNLSFHSKKLTRAQSLNSNKRAKFKSKFENKKLTINVGGVRFETYRETIKLIPESRLANLSKTNSDYDPVTGEFFFDRDPYSFQSILNYYRSGQLHAPLNVCGNQFYEELCFWGINETSIQPCCWTSYSIKRDCDEVLKQVLDEADEDYDYYSEANEDTVPTFSNITNKDSVIKFPRENKKNWLITALKAYYFRVRPSVWRFLDDRNSSKGAKLFFWISVVFLVTSLINFVLETSAIGRIPYEISSNKSLSRRDRDAQTVPDPRLLQLELICNIFFTIEFILRLLSAPNKYKFITNTYTWLEFLAISPVFWPVETMSTKNSWGVKVHNYIEVFYILRILRIFTLVPKYSGLRVLLLTFKNSIGELVLYVVMLVMALMIFGSFVFYAEQIFEEEDNKFDSILISLWWAIVTMTTLGYGDIVPVTPFGYIIGGMCALSGLIFLALPIPVIVNNFTSFYAHAKAREKLKQYSEKAKNLPNRAIAAHFHSNDVKNNTSNSFSSLVKEARKFSIVNSNNDNLLVHTGVHFDKDEQINKNNNNNYEDANTEKFLKKYKINDERNHETRADDRKSLNFDAECLARWKVSKRRTIRRNALIDINHFDTISLS</sequence>
<evidence type="ECO:0000256" key="4">
    <source>
        <dbReference type="ARBA" id="ARBA00022692"/>
    </source>
</evidence>
<dbReference type="GO" id="GO:0045211">
    <property type="term" value="C:postsynaptic membrane"/>
    <property type="evidence" value="ECO:0007669"/>
    <property type="project" value="TreeGrafter"/>
</dbReference>
<evidence type="ECO:0000256" key="10">
    <source>
        <dbReference type="ARBA" id="ARBA00023136"/>
    </source>
</evidence>
<evidence type="ECO:0000256" key="12">
    <source>
        <dbReference type="SAM" id="Phobius"/>
    </source>
</evidence>
<keyword evidence="5" id="KW-0631">Potassium channel</keyword>
<dbReference type="PRINTS" id="PR00169">
    <property type="entry name" value="KCHANNEL"/>
</dbReference>
<dbReference type="Pfam" id="PF00520">
    <property type="entry name" value="Ion_trans"/>
    <property type="match status" value="1"/>
</dbReference>
<feature type="transmembrane region" description="Helical" evidence="12">
    <location>
        <begin position="475"/>
        <end position="499"/>
    </location>
</feature>
<evidence type="ECO:0000256" key="11">
    <source>
        <dbReference type="ARBA" id="ARBA00023303"/>
    </source>
</evidence>
<keyword evidence="15" id="KW-1185">Reference proteome</keyword>
<protein>
    <recommendedName>
        <fullName evidence="13">BTB domain-containing protein</fullName>
    </recommendedName>
</protein>
<dbReference type="InterPro" id="IPR011333">
    <property type="entry name" value="SKP1/BTB/POZ_sf"/>
</dbReference>
<evidence type="ECO:0000313" key="15">
    <source>
        <dbReference type="Proteomes" id="UP000663879"/>
    </source>
</evidence>
<dbReference type="PANTHER" id="PTHR11537">
    <property type="entry name" value="VOLTAGE-GATED POTASSIUM CHANNEL"/>
    <property type="match status" value="1"/>
</dbReference>
<dbReference type="SUPFAM" id="SSF81324">
    <property type="entry name" value="Voltage-gated potassium channels"/>
    <property type="match status" value="1"/>
</dbReference>
<keyword evidence="6" id="KW-0851">Voltage-gated channel</keyword>
<dbReference type="InterPro" id="IPR028325">
    <property type="entry name" value="VG_K_chnl"/>
</dbReference>
<evidence type="ECO:0000256" key="2">
    <source>
        <dbReference type="ARBA" id="ARBA00022448"/>
    </source>
</evidence>
<accession>A0A813XV44</accession>
<comment type="caution">
    <text evidence="14">The sequence shown here is derived from an EMBL/GenBank/DDBJ whole genome shotgun (WGS) entry which is preliminary data.</text>
</comment>
<keyword evidence="4 12" id="KW-0812">Transmembrane</keyword>
<keyword evidence="2" id="KW-0813">Transport</keyword>
<evidence type="ECO:0000256" key="8">
    <source>
        <dbReference type="ARBA" id="ARBA00022989"/>
    </source>
</evidence>
<evidence type="ECO:0000256" key="7">
    <source>
        <dbReference type="ARBA" id="ARBA00022958"/>
    </source>
</evidence>
<dbReference type="Proteomes" id="UP000663879">
    <property type="component" value="Unassembled WGS sequence"/>
</dbReference>
<evidence type="ECO:0000256" key="5">
    <source>
        <dbReference type="ARBA" id="ARBA00022826"/>
    </source>
</evidence>
<dbReference type="GO" id="GO:0008076">
    <property type="term" value="C:voltage-gated potassium channel complex"/>
    <property type="evidence" value="ECO:0007669"/>
    <property type="project" value="InterPro"/>
</dbReference>
<dbReference type="FunFam" id="1.10.287.70:FF:000028">
    <property type="entry name" value="potassium voltage-gated channel subfamily D member 3"/>
    <property type="match status" value="1"/>
</dbReference>
<feature type="domain" description="BTB" evidence="13">
    <location>
        <begin position="78"/>
        <end position="178"/>
    </location>
</feature>
<evidence type="ECO:0000313" key="14">
    <source>
        <dbReference type="EMBL" id="CAF0876814.1"/>
    </source>
</evidence>
<dbReference type="PRINTS" id="PR01491">
    <property type="entry name" value="KVCHANNEL"/>
</dbReference>
<dbReference type="AlphaFoldDB" id="A0A813XV44"/>